<protein>
    <recommendedName>
        <fullName evidence="3">Protein FAR1-RELATED SEQUENCE</fullName>
    </recommendedName>
</protein>
<dbReference type="PANTHER" id="PTHR47718">
    <property type="entry name" value="OS01G0519700 PROTEIN"/>
    <property type="match status" value="1"/>
</dbReference>
<reference evidence="1" key="2">
    <citation type="submission" date="2021-03" db="UniProtKB">
        <authorList>
            <consortium name="EnsemblPlants"/>
        </authorList>
    </citation>
    <scope>IDENTIFICATION</scope>
</reference>
<accession>A0A803N103</accession>
<evidence type="ECO:0000313" key="2">
    <source>
        <dbReference type="Proteomes" id="UP000596660"/>
    </source>
</evidence>
<dbReference type="AlphaFoldDB" id="A0A803N103"/>
<reference evidence="1" key="1">
    <citation type="journal article" date="2017" name="Nature">
        <title>The genome of Chenopodium quinoa.</title>
        <authorList>
            <person name="Jarvis D.E."/>
            <person name="Ho Y.S."/>
            <person name="Lightfoot D.J."/>
            <person name="Schmoeckel S.M."/>
            <person name="Li B."/>
            <person name="Borm T.J.A."/>
            <person name="Ohyanagi H."/>
            <person name="Mineta K."/>
            <person name="Michell C.T."/>
            <person name="Saber N."/>
            <person name="Kharbatia N.M."/>
            <person name="Rupper R.R."/>
            <person name="Sharp A.R."/>
            <person name="Dally N."/>
            <person name="Boughton B.A."/>
            <person name="Woo Y.H."/>
            <person name="Gao G."/>
            <person name="Schijlen E.G.W.M."/>
            <person name="Guo X."/>
            <person name="Momin A.A."/>
            <person name="Negrao S."/>
            <person name="Al-Babili S."/>
            <person name="Gehring C."/>
            <person name="Roessner U."/>
            <person name="Jung C."/>
            <person name="Murphy K."/>
            <person name="Arold S.T."/>
            <person name="Gojobori T."/>
            <person name="van der Linden C.G."/>
            <person name="van Loo E.N."/>
            <person name="Jellen E.N."/>
            <person name="Maughan P.J."/>
            <person name="Tester M."/>
        </authorList>
    </citation>
    <scope>NUCLEOTIDE SEQUENCE [LARGE SCALE GENOMIC DNA]</scope>
    <source>
        <strain evidence="1">cv. PI 614886</strain>
    </source>
</reference>
<evidence type="ECO:0008006" key="3">
    <source>
        <dbReference type="Google" id="ProtNLM"/>
    </source>
</evidence>
<name>A0A803N103_CHEQI</name>
<evidence type="ECO:0000313" key="1">
    <source>
        <dbReference type="EnsemblPlants" id="AUR62038637-RA:cds"/>
    </source>
</evidence>
<keyword evidence="2" id="KW-1185">Reference proteome</keyword>
<sequence length="243" mass="27519">MTESVEHCSAAVTDEDMNVRIFKTPTQLVLPRIYYNSRGDKEYIPVCSLENKPIFGMKFDSLGDGIAFYYKYANKCGFKARFSTTKVDKNKVGSSNGKGVTVTKYLLCSKDGHEQDELNRLNKFEPQLLTHLHLEKQAAVIYSRAIFYDFQEECQEACLSCGVNESCSSLYGDVVEFSVIVDHEKRKNFDVNFDLTTYECSCTCKMFESQGIDILKKASAINVVLDDASKYDKKKQLVSKNPS</sequence>
<organism evidence="1 2">
    <name type="scientific">Chenopodium quinoa</name>
    <name type="common">Quinoa</name>
    <dbReference type="NCBI Taxonomy" id="63459"/>
    <lineage>
        <taxon>Eukaryota</taxon>
        <taxon>Viridiplantae</taxon>
        <taxon>Streptophyta</taxon>
        <taxon>Embryophyta</taxon>
        <taxon>Tracheophyta</taxon>
        <taxon>Spermatophyta</taxon>
        <taxon>Magnoliopsida</taxon>
        <taxon>eudicotyledons</taxon>
        <taxon>Gunneridae</taxon>
        <taxon>Pentapetalae</taxon>
        <taxon>Caryophyllales</taxon>
        <taxon>Chenopodiaceae</taxon>
        <taxon>Chenopodioideae</taxon>
        <taxon>Atripliceae</taxon>
        <taxon>Chenopodium</taxon>
    </lineage>
</organism>
<dbReference type="Gramene" id="AUR62038637-RA">
    <property type="protein sequence ID" value="AUR62038637-RA:cds"/>
    <property type="gene ID" value="AUR62038637"/>
</dbReference>
<proteinExistence type="predicted"/>
<dbReference type="EnsemblPlants" id="AUR62038637-RA">
    <property type="protein sequence ID" value="AUR62038637-RA:cds"/>
    <property type="gene ID" value="AUR62038637"/>
</dbReference>
<dbReference type="Proteomes" id="UP000596660">
    <property type="component" value="Unplaced"/>
</dbReference>